<evidence type="ECO:0000313" key="11">
    <source>
        <dbReference type="Proteomes" id="UP001195724"/>
    </source>
</evidence>
<evidence type="ECO:0000256" key="1">
    <source>
        <dbReference type="ARBA" id="ARBA00022649"/>
    </source>
</evidence>
<dbReference type="EMBL" id="CP072788">
    <property type="protein sequence ID" value="QTR03889.1"/>
    <property type="molecule type" value="Genomic_DNA"/>
</dbReference>
<keyword evidence="3 6" id="KW-0479">Metal-binding</keyword>
<feature type="binding site" evidence="6">
    <location>
        <position position="97"/>
    </location>
    <ligand>
        <name>Mg(2+)</name>
        <dbReference type="ChEBI" id="CHEBI:18420"/>
    </ligand>
</feature>
<dbReference type="PANTHER" id="PTHR35901:SF1">
    <property type="entry name" value="EXONUCLEASE VAPC9"/>
    <property type="match status" value="1"/>
</dbReference>
<dbReference type="SUPFAM" id="SSF88723">
    <property type="entry name" value="PIN domain-like"/>
    <property type="match status" value="1"/>
</dbReference>
<keyword evidence="1 6" id="KW-1277">Toxin-antitoxin system</keyword>
<comment type="similarity">
    <text evidence="6">Belongs to the PINc/VapC protein family.</text>
</comment>
<comment type="cofactor">
    <cofactor evidence="6">
        <name>Mg(2+)</name>
        <dbReference type="ChEBI" id="CHEBI:18420"/>
    </cofactor>
</comment>
<dbReference type="InterPro" id="IPR022907">
    <property type="entry name" value="VapC_family"/>
</dbReference>
<dbReference type="InterPro" id="IPR029060">
    <property type="entry name" value="PIN-like_dom_sf"/>
</dbReference>
<dbReference type="InterPro" id="IPR051619">
    <property type="entry name" value="TypeII_TA_RNase_PINc/VapC"/>
</dbReference>
<dbReference type="GO" id="GO:0016787">
    <property type="term" value="F:hydrolase activity"/>
    <property type="evidence" value="ECO:0007669"/>
    <property type="project" value="UniProtKB-KW"/>
</dbReference>
<dbReference type="EMBL" id="JAFBCL010000001">
    <property type="protein sequence ID" value="MBM7809575.1"/>
    <property type="molecule type" value="Genomic_DNA"/>
</dbReference>
<protein>
    <recommendedName>
        <fullName evidence="6">Ribonuclease VapC</fullName>
        <shortName evidence="6">RNase VapC</shortName>
        <ecNumber evidence="6">3.1.-.-</ecNumber>
    </recommendedName>
    <alternativeName>
        <fullName evidence="6">Toxin VapC</fullName>
    </alternativeName>
</protein>
<reference evidence="8 11" key="1">
    <citation type="submission" date="2021-01" db="EMBL/GenBank/DDBJ databases">
        <title>Sequencing the genomes of 1000 actinobacteria strains.</title>
        <authorList>
            <person name="Klenk H.-P."/>
        </authorList>
    </citation>
    <scope>NUCLEOTIDE SEQUENCE [LARGE SCALE GENOMIC DNA]</scope>
    <source>
        <strain evidence="8 11">DSM 44581</strain>
    </source>
</reference>
<comment type="function">
    <text evidence="6">Toxic component of a toxin-antitoxin (TA) system. An RNase.</text>
</comment>
<evidence type="ECO:0000313" key="8">
    <source>
        <dbReference type="EMBL" id="MBM7809575.1"/>
    </source>
</evidence>
<dbReference type="HAMAP" id="MF_00265">
    <property type="entry name" value="VapC_Nob1"/>
    <property type="match status" value="1"/>
</dbReference>
<keyword evidence="5 6" id="KW-0460">Magnesium</keyword>
<proteinExistence type="inferred from homology"/>
<evidence type="ECO:0000259" key="7">
    <source>
        <dbReference type="Pfam" id="PF01850"/>
    </source>
</evidence>
<name>A0A8T8HZS0_9PSEU</name>
<keyword evidence="2 6" id="KW-0540">Nuclease</keyword>
<dbReference type="InterPro" id="IPR044153">
    <property type="entry name" value="PIN_Pae0151-like"/>
</dbReference>
<dbReference type="InterPro" id="IPR002716">
    <property type="entry name" value="PIN_dom"/>
</dbReference>
<evidence type="ECO:0000313" key="10">
    <source>
        <dbReference type="Proteomes" id="UP000671828"/>
    </source>
</evidence>
<keyword evidence="6" id="KW-0800">Toxin</keyword>
<evidence type="ECO:0000256" key="6">
    <source>
        <dbReference type="HAMAP-Rule" id="MF_00265"/>
    </source>
</evidence>
<dbReference type="AlphaFoldDB" id="A0A8T8HZS0"/>
<feature type="binding site" evidence="6">
    <location>
        <position position="8"/>
    </location>
    <ligand>
        <name>Mg(2+)</name>
        <dbReference type="ChEBI" id="CHEBI:18420"/>
    </ligand>
</feature>
<accession>A0A8T8HZS0</accession>
<evidence type="ECO:0000256" key="4">
    <source>
        <dbReference type="ARBA" id="ARBA00022801"/>
    </source>
</evidence>
<evidence type="ECO:0000256" key="2">
    <source>
        <dbReference type="ARBA" id="ARBA00022722"/>
    </source>
</evidence>
<keyword evidence="11" id="KW-1185">Reference proteome</keyword>
<dbReference type="Pfam" id="PF01850">
    <property type="entry name" value="PIN"/>
    <property type="match status" value="1"/>
</dbReference>
<evidence type="ECO:0000256" key="5">
    <source>
        <dbReference type="ARBA" id="ARBA00022842"/>
    </source>
</evidence>
<reference evidence="9" key="2">
    <citation type="submission" date="2021-04" db="EMBL/GenBank/DDBJ databases">
        <title>Saccharothrix algeriensis WGS.</title>
        <authorList>
            <person name="Stuskova K."/>
            <person name="Hakalova E."/>
            <person name="Tebbal A.B."/>
            <person name="Eichmeier A."/>
        </authorList>
    </citation>
    <scope>NUCLEOTIDE SEQUENCE</scope>
    <source>
        <strain evidence="9">NRRL B-24137</strain>
    </source>
</reference>
<evidence type="ECO:0000256" key="3">
    <source>
        <dbReference type="ARBA" id="ARBA00022723"/>
    </source>
</evidence>
<dbReference type="CDD" id="cd09873">
    <property type="entry name" value="PIN_Pae0151-like"/>
    <property type="match status" value="1"/>
</dbReference>
<dbReference type="GO" id="GO:0000287">
    <property type="term" value="F:magnesium ion binding"/>
    <property type="evidence" value="ECO:0007669"/>
    <property type="project" value="UniProtKB-UniRule"/>
</dbReference>
<dbReference type="GO" id="GO:0004540">
    <property type="term" value="F:RNA nuclease activity"/>
    <property type="evidence" value="ECO:0007669"/>
    <property type="project" value="InterPro"/>
</dbReference>
<gene>
    <name evidence="6" type="primary">vapC</name>
    <name evidence="9" type="ORF">J7S33_02335</name>
    <name evidence="8" type="ORF">JOE68_000440</name>
</gene>
<dbReference type="Proteomes" id="UP000671828">
    <property type="component" value="Chromosome"/>
</dbReference>
<dbReference type="RefSeq" id="WP_204840673.1">
    <property type="nucleotide sequence ID" value="NZ_JAFBCL010000001.1"/>
</dbReference>
<dbReference type="Proteomes" id="UP001195724">
    <property type="component" value="Unassembled WGS sequence"/>
</dbReference>
<feature type="domain" description="PIN" evidence="7">
    <location>
        <begin position="6"/>
        <end position="121"/>
    </location>
</feature>
<dbReference type="GO" id="GO:0090729">
    <property type="term" value="F:toxin activity"/>
    <property type="evidence" value="ECO:0007669"/>
    <property type="project" value="UniProtKB-KW"/>
</dbReference>
<keyword evidence="4 6" id="KW-0378">Hydrolase</keyword>
<dbReference type="Gene3D" id="3.40.50.1010">
    <property type="entry name" value="5'-nuclease"/>
    <property type="match status" value="1"/>
</dbReference>
<evidence type="ECO:0000313" key="9">
    <source>
        <dbReference type="EMBL" id="QTR03889.1"/>
    </source>
</evidence>
<organism evidence="9 10">
    <name type="scientific">Saccharothrix algeriensis</name>
    <dbReference type="NCBI Taxonomy" id="173560"/>
    <lineage>
        <taxon>Bacteria</taxon>
        <taxon>Bacillati</taxon>
        <taxon>Actinomycetota</taxon>
        <taxon>Actinomycetes</taxon>
        <taxon>Pseudonocardiales</taxon>
        <taxon>Pseudonocardiaceae</taxon>
        <taxon>Saccharothrix</taxon>
    </lineage>
</organism>
<sequence>MNFTAVVDTSALIELFVNPKPNTKLAQRLFVGQVAAPELLDVEVQKVVHRLHRSGVLDSEQAQFVMGNIWDAPITRLGHQPLRHRAWAIRHTVSAYDAFYVASAEQLGVPLVTCDGKLARAHGHEAEIELYPVS</sequence>
<dbReference type="PANTHER" id="PTHR35901">
    <property type="entry name" value="RIBONUCLEASE VAPC3"/>
    <property type="match status" value="1"/>
</dbReference>
<dbReference type="EC" id="3.1.-.-" evidence="6"/>